<proteinExistence type="predicted"/>
<feature type="transmembrane region" description="Helical" evidence="2">
    <location>
        <begin position="12"/>
        <end position="31"/>
    </location>
</feature>
<feature type="coiled-coil region" evidence="1">
    <location>
        <begin position="63"/>
        <end position="125"/>
    </location>
</feature>
<protein>
    <submittedName>
        <fullName evidence="3">Uncharacterized protein</fullName>
    </submittedName>
</protein>
<keyword evidence="2" id="KW-1133">Transmembrane helix</keyword>
<gene>
    <name evidence="3" type="ORF">BT96DRAFT_925684</name>
</gene>
<organism evidence="3 4">
    <name type="scientific">Gymnopus androsaceus JB14</name>
    <dbReference type="NCBI Taxonomy" id="1447944"/>
    <lineage>
        <taxon>Eukaryota</taxon>
        <taxon>Fungi</taxon>
        <taxon>Dikarya</taxon>
        <taxon>Basidiomycota</taxon>
        <taxon>Agaricomycotina</taxon>
        <taxon>Agaricomycetes</taxon>
        <taxon>Agaricomycetidae</taxon>
        <taxon>Agaricales</taxon>
        <taxon>Marasmiineae</taxon>
        <taxon>Omphalotaceae</taxon>
        <taxon>Gymnopus</taxon>
    </lineage>
</organism>
<keyword evidence="4" id="KW-1185">Reference proteome</keyword>
<evidence type="ECO:0000256" key="2">
    <source>
        <dbReference type="SAM" id="Phobius"/>
    </source>
</evidence>
<dbReference type="OrthoDB" id="3222645at2759"/>
<dbReference type="Proteomes" id="UP000799118">
    <property type="component" value="Unassembled WGS sequence"/>
</dbReference>
<evidence type="ECO:0000256" key="1">
    <source>
        <dbReference type="SAM" id="Coils"/>
    </source>
</evidence>
<name>A0A6A4GYC8_9AGAR</name>
<keyword evidence="1" id="KW-0175">Coiled coil</keyword>
<evidence type="ECO:0000313" key="4">
    <source>
        <dbReference type="Proteomes" id="UP000799118"/>
    </source>
</evidence>
<dbReference type="AlphaFoldDB" id="A0A6A4GYC8"/>
<dbReference type="EMBL" id="ML769647">
    <property type="protein sequence ID" value="KAE9390768.1"/>
    <property type="molecule type" value="Genomic_DNA"/>
</dbReference>
<reference evidence="3" key="1">
    <citation type="journal article" date="2019" name="Environ. Microbiol.">
        <title>Fungal ecological strategies reflected in gene transcription - a case study of two litter decomposers.</title>
        <authorList>
            <person name="Barbi F."/>
            <person name="Kohler A."/>
            <person name="Barry K."/>
            <person name="Baskaran P."/>
            <person name="Daum C."/>
            <person name="Fauchery L."/>
            <person name="Ihrmark K."/>
            <person name="Kuo A."/>
            <person name="LaButti K."/>
            <person name="Lipzen A."/>
            <person name="Morin E."/>
            <person name="Grigoriev I.V."/>
            <person name="Henrissat B."/>
            <person name="Lindahl B."/>
            <person name="Martin F."/>
        </authorList>
    </citation>
    <scope>NUCLEOTIDE SEQUENCE</scope>
    <source>
        <strain evidence="3">JB14</strain>
    </source>
</reference>
<accession>A0A6A4GYC8</accession>
<keyword evidence="2" id="KW-0472">Membrane</keyword>
<keyword evidence="2" id="KW-0812">Transmembrane</keyword>
<sequence length="330" mass="37423">MSLVSTTTTSTTLAYYGVGILGIFSLVSLGMNKIFGCILPWTGSAQRHRHLSSEDLEVLRRVLSERDSEISELRKSLSTAENNTKRTERELGDARKEVEHVNRRRTDLEKQAREALVKKEALENELGLRAEELALSREDEQRVQEALEQTKTLLGVRTSELKVAEAFLSRSDRYAGADIMKMIETLNSEIHQTASIMADVFSPDLLRPGSETDEPGVHEAVTHTEEILGEGMTKILQTFNHQEDSVILQIAFQASMCAFTEWIMDSWCYHDRDSEVELLRETEEQSVSARWRILTRKYVRQLYPAVEKPNLAYHILLACANILIVAGLSR</sequence>
<feature type="non-terminal residue" evidence="3">
    <location>
        <position position="330"/>
    </location>
</feature>
<evidence type="ECO:0000313" key="3">
    <source>
        <dbReference type="EMBL" id="KAE9390768.1"/>
    </source>
</evidence>